<dbReference type="AlphaFoldDB" id="C8PGB4"/>
<reference evidence="1 2" key="1">
    <citation type="submission" date="2009-07" db="EMBL/GenBank/DDBJ databases">
        <authorList>
            <person name="Madupu R."/>
            <person name="Sebastian Y."/>
            <person name="Durkin A.S."/>
            <person name="Torralba M."/>
            <person name="Methe B."/>
            <person name="Sutton G.G."/>
            <person name="Strausberg R.L."/>
            <person name="Nelson K.E."/>
        </authorList>
    </citation>
    <scope>NUCLEOTIDE SEQUENCE [LARGE SCALE GENOMIC DNA]</scope>
    <source>
        <strain evidence="1 2">RM3268</strain>
    </source>
</reference>
<gene>
    <name evidence="1" type="ORF">CAMGR0001_0907</name>
</gene>
<dbReference type="EMBL" id="ACYG01000019">
    <property type="protein sequence ID" value="EEV18152.1"/>
    <property type="molecule type" value="Genomic_DNA"/>
</dbReference>
<dbReference type="Proteomes" id="UP000005709">
    <property type="component" value="Unassembled WGS sequence"/>
</dbReference>
<accession>C8PGB4</accession>
<sequence length="38" mass="4714">MLHKFHIAPQILREIHMHDVNFKIRPTLKFHLLPKIYH</sequence>
<proteinExistence type="predicted"/>
<name>C8PGB4_9BACT</name>
<keyword evidence="2" id="KW-1185">Reference proteome</keyword>
<protein>
    <submittedName>
        <fullName evidence="1">Uncharacterized protein</fullName>
    </submittedName>
</protein>
<organism evidence="1 2">
    <name type="scientific">Campylobacter gracilis RM3268</name>
    <dbReference type="NCBI Taxonomy" id="553220"/>
    <lineage>
        <taxon>Bacteria</taxon>
        <taxon>Pseudomonadati</taxon>
        <taxon>Campylobacterota</taxon>
        <taxon>Epsilonproteobacteria</taxon>
        <taxon>Campylobacterales</taxon>
        <taxon>Campylobacteraceae</taxon>
        <taxon>Campylobacter</taxon>
    </lineage>
</organism>
<evidence type="ECO:0000313" key="1">
    <source>
        <dbReference type="EMBL" id="EEV18152.1"/>
    </source>
</evidence>
<evidence type="ECO:0000313" key="2">
    <source>
        <dbReference type="Proteomes" id="UP000005709"/>
    </source>
</evidence>
<comment type="caution">
    <text evidence="1">The sequence shown here is derived from an EMBL/GenBank/DDBJ whole genome shotgun (WGS) entry which is preliminary data.</text>
</comment>